<feature type="domain" description="Acetyl-CoA hydrolase/transferase C-terminal" evidence="4">
    <location>
        <begin position="283"/>
        <end position="439"/>
    </location>
</feature>
<sequence>MAATIWKEIKNWREIYNSRVTTADEALKSVNSGDRLYLTGNASVPLQLLEALVRRAPDLHDVEVSQVLTICPQDYVAPEMQGHVRVNTMFISPNVRQAVNDGRADFTPVLLSEFPLLFKNGHLPLDVALLNVSLPDENGFCSLGGEAGLTMTAAESARIVIAQVNKRMPRTLGDTFFHVSRMTHIVEVDAPLTERHMAEEGDPEIVEQIAGHISTLIPDGATMQLGIGAIPDAVLKHLFSKKDLGIHSELISDGIIDLVEAGVVNCSRKTLHPGKIVCGFLLGTKRLYDWAHNNPMIELHRTEYVNDPFVVAKNDRMVSVNAAIEVDFTGQICADSIGPRMYSAVGGQMDFVYGASRSKDGVAVITMPSTSTMKDGTVVSKITPLLKHGAGVVTSRNHVRYLVTEYGVADLYAKSVRQRTQSLINVAHPRFRDELTEKAKELKYLPA</sequence>
<dbReference type="PANTHER" id="PTHR21432:SF20">
    <property type="entry name" value="ACETYL-COA HYDROLASE"/>
    <property type="match status" value="1"/>
</dbReference>
<comment type="caution">
    <text evidence="5">The sequence shown here is derived from an EMBL/GenBank/DDBJ whole genome shotgun (WGS) entry which is preliminary data.</text>
</comment>
<dbReference type="InterPro" id="IPR046433">
    <property type="entry name" value="ActCoA_hydro"/>
</dbReference>
<dbReference type="GO" id="GO:0008775">
    <property type="term" value="F:acetate CoA-transferase activity"/>
    <property type="evidence" value="ECO:0007669"/>
    <property type="project" value="InterPro"/>
</dbReference>
<protein>
    <submittedName>
        <fullName evidence="5">4-hydroxybutyrate CoA-transferase</fullName>
    </submittedName>
</protein>
<dbReference type="Pfam" id="PF02550">
    <property type="entry name" value="AcetylCoA_hydro"/>
    <property type="match status" value="1"/>
</dbReference>
<dbReference type="Pfam" id="PF13336">
    <property type="entry name" value="AcetylCoA_hyd_C"/>
    <property type="match status" value="1"/>
</dbReference>
<dbReference type="Gene3D" id="3.40.1080.10">
    <property type="entry name" value="Glutaconate Coenzyme A-transferase"/>
    <property type="match status" value="1"/>
</dbReference>
<dbReference type="InterPro" id="IPR037171">
    <property type="entry name" value="NagB/RpiA_transferase-like"/>
</dbReference>
<keyword evidence="6" id="KW-1185">Reference proteome</keyword>
<keyword evidence="2" id="KW-0808">Transferase</keyword>
<evidence type="ECO:0000256" key="1">
    <source>
        <dbReference type="ARBA" id="ARBA00009632"/>
    </source>
</evidence>
<feature type="domain" description="Acetyl-CoA hydrolase/transferase N-terminal" evidence="3">
    <location>
        <begin position="14"/>
        <end position="189"/>
    </location>
</feature>
<dbReference type="Gene3D" id="3.40.1080.20">
    <property type="entry name" value="Acetyl-CoA hydrolase/transferase C-terminal domain"/>
    <property type="match status" value="1"/>
</dbReference>
<dbReference type="InterPro" id="IPR003702">
    <property type="entry name" value="ActCoA_hydro_N"/>
</dbReference>
<dbReference type="AlphaFoldDB" id="A0A9W6FZ68"/>
<name>A0A9W6FZ68_9BACT</name>
<dbReference type="Gene3D" id="3.30.750.70">
    <property type="entry name" value="4-hydroxybutyrate coenzyme like domains"/>
    <property type="match status" value="1"/>
</dbReference>
<evidence type="ECO:0000256" key="2">
    <source>
        <dbReference type="ARBA" id="ARBA00022679"/>
    </source>
</evidence>
<dbReference type="Proteomes" id="UP001144352">
    <property type="component" value="Unassembled WGS sequence"/>
</dbReference>
<proteinExistence type="inferred from homology"/>
<gene>
    <name evidence="5" type="ORF">GHYDROH2_12900</name>
</gene>
<accession>A0A9W6FZ68</accession>
<dbReference type="SUPFAM" id="SSF100950">
    <property type="entry name" value="NagB/RpiA/CoA transferase-like"/>
    <property type="match status" value="2"/>
</dbReference>
<organism evidence="5 6">
    <name type="scientific">Geobacter hydrogenophilus</name>
    <dbReference type="NCBI Taxonomy" id="40983"/>
    <lineage>
        <taxon>Bacteria</taxon>
        <taxon>Pseudomonadati</taxon>
        <taxon>Thermodesulfobacteriota</taxon>
        <taxon>Desulfuromonadia</taxon>
        <taxon>Geobacterales</taxon>
        <taxon>Geobacteraceae</taxon>
        <taxon>Geobacter</taxon>
    </lineage>
</organism>
<dbReference type="RefSeq" id="WP_214185715.1">
    <property type="nucleotide sequence ID" value="NZ_BSDS01000001.1"/>
</dbReference>
<evidence type="ECO:0000259" key="3">
    <source>
        <dbReference type="Pfam" id="PF02550"/>
    </source>
</evidence>
<dbReference type="PANTHER" id="PTHR21432">
    <property type="entry name" value="ACETYL-COA HYDROLASE-RELATED"/>
    <property type="match status" value="1"/>
</dbReference>
<dbReference type="InterPro" id="IPR038460">
    <property type="entry name" value="AcetylCoA_hyd_C_sf"/>
</dbReference>
<dbReference type="GO" id="GO:0006083">
    <property type="term" value="P:acetate metabolic process"/>
    <property type="evidence" value="ECO:0007669"/>
    <property type="project" value="InterPro"/>
</dbReference>
<reference evidence="5" key="1">
    <citation type="submission" date="2022-12" db="EMBL/GenBank/DDBJ databases">
        <title>Reference genome sequencing for broad-spectrum identification of bacterial and archaeal isolates by mass spectrometry.</title>
        <authorList>
            <person name="Sekiguchi Y."/>
            <person name="Tourlousse D.M."/>
        </authorList>
    </citation>
    <scope>NUCLEOTIDE SEQUENCE</scope>
    <source>
        <strain evidence="5">H2</strain>
    </source>
</reference>
<evidence type="ECO:0000313" key="6">
    <source>
        <dbReference type="Proteomes" id="UP001144352"/>
    </source>
</evidence>
<evidence type="ECO:0000259" key="4">
    <source>
        <dbReference type="Pfam" id="PF13336"/>
    </source>
</evidence>
<dbReference type="InterPro" id="IPR026888">
    <property type="entry name" value="AcetylCoA_hyd_C"/>
</dbReference>
<dbReference type="EMBL" id="BSDS01000001">
    <property type="protein sequence ID" value="GLI37789.1"/>
    <property type="molecule type" value="Genomic_DNA"/>
</dbReference>
<evidence type="ECO:0000313" key="5">
    <source>
        <dbReference type="EMBL" id="GLI37789.1"/>
    </source>
</evidence>
<comment type="similarity">
    <text evidence="1">Belongs to the acetyl-CoA hydrolase/transferase family.</text>
</comment>